<feature type="domain" description="Ig-like" evidence="2">
    <location>
        <begin position="380"/>
        <end position="461"/>
    </location>
</feature>
<feature type="signal peptide" evidence="1">
    <location>
        <begin position="1"/>
        <end position="20"/>
    </location>
</feature>
<sequence length="461" mass="50200">MQSLVLFASVLVAVFGITFAQNNNYTEEYNWNGTLSVPVDGRQAIESGKIYVQLPNGSTPIDIRVRENVSVTLDCGHLVTPSLERRNLNAIWKLRRRNFDGDLESDANPLTFIPGTPSNGIEIFGNNGVLLRVANPTLASRIERSSVGEFICEYNDHNIYKADINIIGFPAKINRAGMFPSNSIRIGTNICIDPQSPVFEVRVVCAQIGSINPEPVSSYTFNNQPINHAYFFISQFMNETGLNNMIHIYPGLLQENNMQGSLNCVLQNRFGNDSETTKILSSPPLNGTMTVHKGDGTIVSSCRRSDNDLFASCGDPAPGSTVAWYVNSILQSGNTGFRQRATITGNYTCVITNACESITNTIFIDGPPTIWSSSGIVPNPGSTPVSVGKRTCISRIGEGSSVNLVCMLEFINVPESNTSRFWYTPEGAYVNGTYVVARSIGDYTCTASNMCGSSQATTEVL</sequence>
<dbReference type="RefSeq" id="XP_019860865.1">
    <property type="nucleotide sequence ID" value="XM_020005306.1"/>
</dbReference>
<dbReference type="GeneID" id="109589181"/>
<dbReference type="InterPro" id="IPR007110">
    <property type="entry name" value="Ig-like_dom"/>
</dbReference>
<reference evidence="3" key="2">
    <citation type="submission" date="2024-06" db="UniProtKB">
        <authorList>
            <consortium name="EnsemblMetazoa"/>
        </authorList>
    </citation>
    <scope>IDENTIFICATION</scope>
</reference>
<evidence type="ECO:0000313" key="4">
    <source>
        <dbReference type="Proteomes" id="UP000007879"/>
    </source>
</evidence>
<dbReference type="PROSITE" id="PS50835">
    <property type="entry name" value="IG_LIKE"/>
    <property type="match status" value="2"/>
</dbReference>
<dbReference type="EnsemblMetazoa" id="XM_020005306.1">
    <property type="protein sequence ID" value="XP_019860865.1"/>
    <property type="gene ID" value="LOC109589181"/>
</dbReference>
<accession>A0AAN0JUX2</accession>
<feature type="domain" description="Ig-like" evidence="2">
    <location>
        <begin position="283"/>
        <end position="365"/>
    </location>
</feature>
<dbReference type="AlphaFoldDB" id="A0AAN0JUX2"/>
<dbReference type="KEGG" id="aqu:109589181"/>
<evidence type="ECO:0000256" key="1">
    <source>
        <dbReference type="SAM" id="SignalP"/>
    </source>
</evidence>
<evidence type="ECO:0000259" key="2">
    <source>
        <dbReference type="PROSITE" id="PS50835"/>
    </source>
</evidence>
<evidence type="ECO:0000313" key="3">
    <source>
        <dbReference type="EnsemblMetazoa" id="XP_019860865.1"/>
    </source>
</evidence>
<organism evidence="3 4">
    <name type="scientific">Amphimedon queenslandica</name>
    <name type="common">Sponge</name>
    <dbReference type="NCBI Taxonomy" id="400682"/>
    <lineage>
        <taxon>Eukaryota</taxon>
        <taxon>Metazoa</taxon>
        <taxon>Porifera</taxon>
        <taxon>Demospongiae</taxon>
        <taxon>Heteroscleromorpha</taxon>
        <taxon>Haplosclerida</taxon>
        <taxon>Niphatidae</taxon>
        <taxon>Amphimedon</taxon>
    </lineage>
</organism>
<proteinExistence type="predicted"/>
<keyword evidence="4" id="KW-1185">Reference proteome</keyword>
<dbReference type="Proteomes" id="UP000007879">
    <property type="component" value="Unassembled WGS sequence"/>
</dbReference>
<protein>
    <recommendedName>
        <fullName evidence="2">Ig-like domain-containing protein</fullName>
    </recommendedName>
</protein>
<keyword evidence="1" id="KW-0732">Signal</keyword>
<feature type="chain" id="PRO_5042824649" description="Ig-like domain-containing protein" evidence="1">
    <location>
        <begin position="21"/>
        <end position="461"/>
    </location>
</feature>
<name>A0AAN0JUX2_AMPQE</name>
<reference evidence="4" key="1">
    <citation type="journal article" date="2010" name="Nature">
        <title>The Amphimedon queenslandica genome and the evolution of animal complexity.</title>
        <authorList>
            <person name="Srivastava M."/>
            <person name="Simakov O."/>
            <person name="Chapman J."/>
            <person name="Fahey B."/>
            <person name="Gauthier M.E."/>
            <person name="Mitros T."/>
            <person name="Richards G.S."/>
            <person name="Conaco C."/>
            <person name="Dacre M."/>
            <person name="Hellsten U."/>
            <person name="Larroux C."/>
            <person name="Putnam N.H."/>
            <person name="Stanke M."/>
            <person name="Adamska M."/>
            <person name="Darling A."/>
            <person name="Degnan S.M."/>
            <person name="Oakley T.H."/>
            <person name="Plachetzki D.C."/>
            <person name="Zhai Y."/>
            <person name="Adamski M."/>
            <person name="Calcino A."/>
            <person name="Cummins S.F."/>
            <person name="Goodstein D.M."/>
            <person name="Harris C."/>
            <person name="Jackson D.J."/>
            <person name="Leys S.P."/>
            <person name="Shu S."/>
            <person name="Woodcroft B.J."/>
            <person name="Vervoort M."/>
            <person name="Kosik K.S."/>
            <person name="Manning G."/>
            <person name="Degnan B.M."/>
            <person name="Rokhsar D.S."/>
        </authorList>
    </citation>
    <scope>NUCLEOTIDE SEQUENCE [LARGE SCALE GENOMIC DNA]</scope>
</reference>